<feature type="domain" description="Polymerase nucleotidyl transferase" evidence="2">
    <location>
        <begin position="34"/>
        <end position="62"/>
    </location>
</feature>
<dbReference type="Pfam" id="PF01909">
    <property type="entry name" value="NTP_transf_2"/>
    <property type="match status" value="1"/>
</dbReference>
<dbReference type="EMBL" id="JAGKSP010000019">
    <property type="protein sequence ID" value="MBP3966537.1"/>
    <property type="molecule type" value="Genomic_DNA"/>
</dbReference>
<dbReference type="Proteomes" id="UP000673394">
    <property type="component" value="Unassembled WGS sequence"/>
</dbReference>
<protein>
    <submittedName>
        <fullName evidence="4">DUF4111 domain-containing protein</fullName>
    </submittedName>
</protein>
<comment type="caution">
    <text evidence="4">The sequence shown here is derived from an EMBL/GenBank/DDBJ whole genome shotgun (WGS) entry which is preliminary data.</text>
</comment>
<evidence type="ECO:0000259" key="3">
    <source>
        <dbReference type="Pfam" id="PF13427"/>
    </source>
</evidence>
<gene>
    <name evidence="4" type="ORF">I8J30_27965</name>
</gene>
<keyword evidence="1" id="KW-0808">Transferase</keyword>
<sequence length="266" mass="30396">MYGNIKLTAYEDVNEVLNYFLTNIQSITAENFVGMYVIGSLALGDFNPVSSDIDFVIVTDIDIGDTLFKRLKDIHAEFASSSSPWANKIDAVYITLEAFRNDNSPSTQYPQVEHGTELFKNALEDGWIFQTYTLRENGIVVFGTEPCSFINPIDPKEMIPSVKAIAGLWLECAQRDSSWQEWVRIRKWQVFVIQTLCRMLYSLHTGSVASKPLAINWARHELGKPWDSLITRSLSSKDENSNITKRDMDETIDFIRYTVENAKVNW</sequence>
<evidence type="ECO:0000313" key="5">
    <source>
        <dbReference type="Proteomes" id="UP000673394"/>
    </source>
</evidence>
<reference evidence="4 5" key="1">
    <citation type="submission" date="2021-04" db="EMBL/GenBank/DDBJ databases">
        <title>Paenibacillus sp. DLE-14 whole genome sequence.</title>
        <authorList>
            <person name="Ham Y.J."/>
        </authorList>
    </citation>
    <scope>NUCLEOTIDE SEQUENCE [LARGE SCALE GENOMIC DNA]</scope>
    <source>
        <strain evidence="4 5">DLE-14</strain>
    </source>
</reference>
<dbReference type="InterPro" id="IPR002934">
    <property type="entry name" value="Polymerase_NTP_transf_dom"/>
</dbReference>
<evidence type="ECO:0000259" key="2">
    <source>
        <dbReference type="Pfam" id="PF01909"/>
    </source>
</evidence>
<evidence type="ECO:0000256" key="1">
    <source>
        <dbReference type="ARBA" id="ARBA00022679"/>
    </source>
</evidence>
<evidence type="ECO:0000313" key="4">
    <source>
        <dbReference type="EMBL" id="MBP3966537.1"/>
    </source>
</evidence>
<dbReference type="RefSeq" id="WP_210663797.1">
    <property type="nucleotide sequence ID" value="NZ_JAGKSP010000019.1"/>
</dbReference>
<dbReference type="Gene3D" id="3.30.460.10">
    <property type="entry name" value="Beta Polymerase, domain 2"/>
    <property type="match status" value="1"/>
</dbReference>
<proteinExistence type="predicted"/>
<feature type="domain" description="Adenylyltransferase AadA C-terminal" evidence="3">
    <location>
        <begin position="179"/>
        <end position="250"/>
    </location>
</feature>
<keyword evidence="5" id="KW-1185">Reference proteome</keyword>
<organism evidence="4 5">
    <name type="scientific">Paenibacillus lignilyticus</name>
    <dbReference type="NCBI Taxonomy" id="1172615"/>
    <lineage>
        <taxon>Bacteria</taxon>
        <taxon>Bacillati</taxon>
        <taxon>Bacillota</taxon>
        <taxon>Bacilli</taxon>
        <taxon>Bacillales</taxon>
        <taxon>Paenibacillaceae</taxon>
        <taxon>Paenibacillus</taxon>
    </lineage>
</organism>
<dbReference type="Pfam" id="PF13427">
    <property type="entry name" value="AadA_C"/>
    <property type="match status" value="1"/>
</dbReference>
<dbReference type="InterPro" id="IPR025184">
    <property type="entry name" value="AadA_C"/>
</dbReference>
<accession>A0ABS5CL04</accession>
<name>A0ABS5CL04_9BACL</name>
<dbReference type="SUPFAM" id="SSF81301">
    <property type="entry name" value="Nucleotidyltransferase"/>
    <property type="match status" value="1"/>
</dbReference>
<dbReference type="InterPro" id="IPR043519">
    <property type="entry name" value="NT_sf"/>
</dbReference>